<accession>A0A0F9Q2D1</accession>
<name>A0A0F9Q2D1_9ZZZZ</name>
<dbReference type="AlphaFoldDB" id="A0A0F9Q2D1"/>
<reference evidence="1" key="1">
    <citation type="journal article" date="2015" name="Nature">
        <title>Complex archaea that bridge the gap between prokaryotes and eukaryotes.</title>
        <authorList>
            <person name="Spang A."/>
            <person name="Saw J.H."/>
            <person name="Jorgensen S.L."/>
            <person name="Zaremba-Niedzwiedzka K."/>
            <person name="Martijn J."/>
            <person name="Lind A.E."/>
            <person name="van Eijk R."/>
            <person name="Schleper C."/>
            <person name="Guy L."/>
            <person name="Ettema T.J."/>
        </authorList>
    </citation>
    <scope>NUCLEOTIDE SEQUENCE</scope>
</reference>
<organism evidence="1">
    <name type="scientific">marine sediment metagenome</name>
    <dbReference type="NCBI Taxonomy" id="412755"/>
    <lineage>
        <taxon>unclassified sequences</taxon>
        <taxon>metagenomes</taxon>
        <taxon>ecological metagenomes</taxon>
    </lineage>
</organism>
<evidence type="ECO:0000313" key="1">
    <source>
        <dbReference type="EMBL" id="KKM99562.1"/>
    </source>
</evidence>
<comment type="caution">
    <text evidence="1">The sequence shown here is derived from an EMBL/GenBank/DDBJ whole genome shotgun (WGS) entry which is preliminary data.</text>
</comment>
<proteinExistence type="predicted"/>
<protein>
    <submittedName>
        <fullName evidence="1">Uncharacterized protein</fullName>
    </submittedName>
</protein>
<sequence length="70" mass="7930">MADIYARLTYDEYKALEMACKEFKETTHTSVAGYYYRAIRLPIGDLSMEFHGPIVKAAEGEIPNPDLQVS</sequence>
<gene>
    <name evidence="1" type="ORF">LCGC14_1146680</name>
</gene>
<dbReference type="EMBL" id="LAZR01005483">
    <property type="protein sequence ID" value="KKM99562.1"/>
    <property type="molecule type" value="Genomic_DNA"/>
</dbReference>